<dbReference type="EMBL" id="MU393435">
    <property type="protein sequence ID" value="KAI4868785.1"/>
    <property type="molecule type" value="Genomic_DNA"/>
</dbReference>
<evidence type="ECO:0000313" key="2">
    <source>
        <dbReference type="Proteomes" id="UP001497700"/>
    </source>
</evidence>
<gene>
    <name evidence="1" type="ORF">F4820DRAFT_408730</name>
</gene>
<proteinExistence type="predicted"/>
<organism evidence="1 2">
    <name type="scientific">Hypoxylon rubiginosum</name>
    <dbReference type="NCBI Taxonomy" id="110542"/>
    <lineage>
        <taxon>Eukaryota</taxon>
        <taxon>Fungi</taxon>
        <taxon>Dikarya</taxon>
        <taxon>Ascomycota</taxon>
        <taxon>Pezizomycotina</taxon>
        <taxon>Sordariomycetes</taxon>
        <taxon>Xylariomycetidae</taxon>
        <taxon>Xylariales</taxon>
        <taxon>Hypoxylaceae</taxon>
        <taxon>Hypoxylon</taxon>
    </lineage>
</organism>
<dbReference type="Proteomes" id="UP001497700">
    <property type="component" value="Unassembled WGS sequence"/>
</dbReference>
<accession>A0ACB9ZC78</accession>
<name>A0ACB9ZC78_9PEZI</name>
<reference evidence="1 2" key="1">
    <citation type="journal article" date="2022" name="New Phytol.">
        <title>Ecological generalism drives hyperdiversity of secondary metabolite gene clusters in xylarialean endophytes.</title>
        <authorList>
            <person name="Franco M.E.E."/>
            <person name="Wisecaver J.H."/>
            <person name="Arnold A.E."/>
            <person name="Ju Y.M."/>
            <person name="Slot J.C."/>
            <person name="Ahrendt S."/>
            <person name="Moore L.P."/>
            <person name="Eastman K.E."/>
            <person name="Scott K."/>
            <person name="Konkel Z."/>
            <person name="Mondo S.J."/>
            <person name="Kuo A."/>
            <person name="Hayes R.D."/>
            <person name="Haridas S."/>
            <person name="Andreopoulos B."/>
            <person name="Riley R."/>
            <person name="LaButti K."/>
            <person name="Pangilinan J."/>
            <person name="Lipzen A."/>
            <person name="Amirebrahimi M."/>
            <person name="Yan J."/>
            <person name="Adam C."/>
            <person name="Keymanesh K."/>
            <person name="Ng V."/>
            <person name="Louie K."/>
            <person name="Northen T."/>
            <person name="Drula E."/>
            <person name="Henrissat B."/>
            <person name="Hsieh H.M."/>
            <person name="Youens-Clark K."/>
            <person name="Lutzoni F."/>
            <person name="Miadlikowska J."/>
            <person name="Eastwood D.C."/>
            <person name="Hamelin R.C."/>
            <person name="Grigoriev I.V."/>
            <person name="U'Ren J.M."/>
        </authorList>
    </citation>
    <scope>NUCLEOTIDE SEQUENCE [LARGE SCALE GENOMIC DNA]</scope>
    <source>
        <strain evidence="1 2">CBS 119005</strain>
    </source>
</reference>
<evidence type="ECO:0000313" key="1">
    <source>
        <dbReference type="EMBL" id="KAI4868785.1"/>
    </source>
</evidence>
<keyword evidence="2" id="KW-1185">Reference proteome</keyword>
<protein>
    <submittedName>
        <fullName evidence="1">Uncharacterized protein</fullName>
    </submittedName>
</protein>
<comment type="caution">
    <text evidence="1">The sequence shown here is derived from an EMBL/GenBank/DDBJ whole genome shotgun (WGS) entry which is preliminary data.</text>
</comment>
<sequence>MTSYTERGGGSKILSGPAPASIKALVIVFNDTNVKEYEGYSAMTIDNVLAHE</sequence>